<dbReference type="Proteomes" id="UP000269041">
    <property type="component" value="Unassembled WGS sequence"/>
</dbReference>
<gene>
    <name evidence="3" type="ORF">EJA03_13395</name>
</gene>
<keyword evidence="1" id="KW-0472">Membrane</keyword>
<dbReference type="InterPro" id="IPR021309">
    <property type="entry name" value="YgaP-like_TM"/>
</dbReference>
<evidence type="ECO:0000256" key="1">
    <source>
        <dbReference type="SAM" id="Phobius"/>
    </source>
</evidence>
<keyword evidence="4" id="KW-1185">Reference proteome</keyword>
<accession>A0A3R9F7A6</accession>
<feature type="domain" description="Inner membrane protein YgaP-like transmembrane" evidence="2">
    <location>
        <begin position="10"/>
        <end position="61"/>
    </location>
</feature>
<dbReference type="EMBL" id="RSFA01000062">
    <property type="protein sequence ID" value="RSD30563.1"/>
    <property type="molecule type" value="Genomic_DNA"/>
</dbReference>
<dbReference type="OrthoDB" id="7065365at2"/>
<proteinExistence type="predicted"/>
<evidence type="ECO:0000313" key="3">
    <source>
        <dbReference type="EMBL" id="RSD30563.1"/>
    </source>
</evidence>
<feature type="transmembrane region" description="Helical" evidence="1">
    <location>
        <begin position="37"/>
        <end position="62"/>
    </location>
</feature>
<protein>
    <submittedName>
        <fullName evidence="3">DUF2892 domain-containing protein</fullName>
    </submittedName>
</protein>
<organism evidence="3 4">
    <name type="scientific">Vibrio pectenicida</name>
    <dbReference type="NCBI Taxonomy" id="62763"/>
    <lineage>
        <taxon>Bacteria</taxon>
        <taxon>Pseudomonadati</taxon>
        <taxon>Pseudomonadota</taxon>
        <taxon>Gammaproteobacteria</taxon>
        <taxon>Vibrionales</taxon>
        <taxon>Vibrionaceae</taxon>
        <taxon>Vibrio</taxon>
    </lineage>
</organism>
<evidence type="ECO:0000259" key="2">
    <source>
        <dbReference type="Pfam" id="PF11127"/>
    </source>
</evidence>
<reference evidence="3 4" key="1">
    <citation type="submission" date="2018-12" db="EMBL/GenBank/DDBJ databases">
        <title>Genomic taxonomy of the Vibrionaceae family.</title>
        <authorList>
            <person name="Gomez-Gil B."/>
            <person name="Enciso-Ibarra K."/>
        </authorList>
    </citation>
    <scope>NUCLEOTIDE SEQUENCE [LARGE SCALE GENOMIC DNA]</scope>
    <source>
        <strain evidence="3 4">CAIM 594</strain>
    </source>
</reference>
<dbReference type="AlphaFoldDB" id="A0A3R9F7A6"/>
<feature type="transmembrane region" description="Helical" evidence="1">
    <location>
        <begin position="12"/>
        <end position="31"/>
    </location>
</feature>
<keyword evidence="1" id="KW-0812">Transmembrane</keyword>
<sequence length="66" mass="7077">MFYRKQLPFWQRTTRGIAGTAMIGCGLIGLSGLALGYFIALVGVVTTLTGVIGFCPMCSFAVRKSK</sequence>
<dbReference type="RefSeq" id="WP_125322249.1">
    <property type="nucleotide sequence ID" value="NZ_AP024889.1"/>
</dbReference>
<comment type="caution">
    <text evidence="3">The sequence shown here is derived from an EMBL/GenBank/DDBJ whole genome shotgun (WGS) entry which is preliminary data.</text>
</comment>
<dbReference type="Pfam" id="PF11127">
    <property type="entry name" value="YgaP-like_TM"/>
    <property type="match status" value="1"/>
</dbReference>
<keyword evidence="1" id="KW-1133">Transmembrane helix</keyword>
<evidence type="ECO:0000313" key="4">
    <source>
        <dbReference type="Proteomes" id="UP000269041"/>
    </source>
</evidence>
<name>A0A3R9F7A6_9VIBR</name>